<dbReference type="Gene3D" id="3.40.50.300">
    <property type="entry name" value="P-loop containing nucleotide triphosphate hydrolases"/>
    <property type="match status" value="1"/>
</dbReference>
<dbReference type="NCBIfam" id="TIGR02142">
    <property type="entry name" value="modC_ABC"/>
    <property type="match status" value="1"/>
</dbReference>
<dbReference type="GO" id="GO:0005524">
    <property type="term" value="F:ATP binding"/>
    <property type="evidence" value="ECO:0007669"/>
    <property type="project" value="UniProtKB-KW"/>
</dbReference>
<dbReference type="RefSeq" id="WP_097374118.1">
    <property type="nucleotide sequence ID" value="NZ_CP021404.1"/>
</dbReference>
<feature type="domain" description="Mop" evidence="11">
    <location>
        <begin position="294"/>
        <end position="360"/>
    </location>
</feature>
<keyword evidence="1" id="KW-0813">Transport</keyword>
<evidence type="ECO:0000256" key="2">
    <source>
        <dbReference type="ARBA" id="ARBA00022475"/>
    </source>
</evidence>
<organism evidence="12 13">
    <name type="scientific">Pacificitalea manganoxidans</name>
    <dbReference type="NCBI Taxonomy" id="1411902"/>
    <lineage>
        <taxon>Bacteria</taxon>
        <taxon>Pseudomonadati</taxon>
        <taxon>Pseudomonadota</taxon>
        <taxon>Alphaproteobacteria</taxon>
        <taxon>Rhodobacterales</taxon>
        <taxon>Paracoccaceae</taxon>
        <taxon>Pacificitalea</taxon>
    </lineage>
</organism>
<evidence type="ECO:0000313" key="12">
    <source>
        <dbReference type="EMBL" id="ATI43299.1"/>
    </source>
</evidence>
<dbReference type="AlphaFoldDB" id="A0A291M2X3"/>
<dbReference type="Pfam" id="PF03459">
    <property type="entry name" value="TOBE"/>
    <property type="match status" value="1"/>
</dbReference>
<dbReference type="GO" id="GO:0140359">
    <property type="term" value="F:ABC-type transporter activity"/>
    <property type="evidence" value="ECO:0007669"/>
    <property type="project" value="InterPro"/>
</dbReference>
<keyword evidence="5" id="KW-0547">Nucleotide-binding</keyword>
<evidence type="ECO:0000313" key="13">
    <source>
        <dbReference type="Proteomes" id="UP000219050"/>
    </source>
</evidence>
<dbReference type="PROSITE" id="PS50893">
    <property type="entry name" value="ABC_TRANSPORTER_2"/>
    <property type="match status" value="1"/>
</dbReference>
<dbReference type="GO" id="GO:0016020">
    <property type="term" value="C:membrane"/>
    <property type="evidence" value="ECO:0007669"/>
    <property type="project" value="InterPro"/>
</dbReference>
<keyword evidence="3 9" id="KW-0500">Molybdenum</keyword>
<accession>A0A291M2X3</accession>
<feature type="domain" description="ABC transporter" evidence="10">
    <location>
        <begin position="1"/>
        <end position="235"/>
    </location>
</feature>
<keyword evidence="8" id="KW-0472">Membrane</keyword>
<evidence type="ECO:0000256" key="8">
    <source>
        <dbReference type="ARBA" id="ARBA00023136"/>
    </source>
</evidence>
<evidence type="ECO:0000259" key="10">
    <source>
        <dbReference type="PROSITE" id="PS50893"/>
    </source>
</evidence>
<dbReference type="SMART" id="SM00382">
    <property type="entry name" value="AAA"/>
    <property type="match status" value="1"/>
</dbReference>
<dbReference type="InterPro" id="IPR011868">
    <property type="entry name" value="ModC_ABC_ATP-bd"/>
</dbReference>
<gene>
    <name evidence="12" type="ORF">CBW24_04060</name>
</gene>
<dbReference type="InterPro" id="IPR005116">
    <property type="entry name" value="Transp-assoc_OB_typ1"/>
</dbReference>
<name>A0A291M2X3_9RHOB</name>
<evidence type="ECO:0000256" key="1">
    <source>
        <dbReference type="ARBA" id="ARBA00022448"/>
    </source>
</evidence>
<proteinExistence type="predicted"/>
<dbReference type="PROSITE" id="PS00211">
    <property type="entry name" value="ABC_TRANSPORTER_1"/>
    <property type="match status" value="1"/>
</dbReference>
<evidence type="ECO:0000256" key="7">
    <source>
        <dbReference type="ARBA" id="ARBA00022967"/>
    </source>
</evidence>
<keyword evidence="6 12" id="KW-0067">ATP-binding</keyword>
<dbReference type="Gene3D" id="2.40.50.100">
    <property type="match status" value="1"/>
</dbReference>
<evidence type="ECO:0000256" key="9">
    <source>
        <dbReference type="PROSITE-ProRule" id="PRU01213"/>
    </source>
</evidence>
<dbReference type="GO" id="GO:0016887">
    <property type="term" value="F:ATP hydrolysis activity"/>
    <property type="evidence" value="ECO:0007669"/>
    <property type="project" value="InterPro"/>
</dbReference>
<dbReference type="Proteomes" id="UP000219050">
    <property type="component" value="Chromosome"/>
</dbReference>
<evidence type="ECO:0000256" key="5">
    <source>
        <dbReference type="ARBA" id="ARBA00022741"/>
    </source>
</evidence>
<evidence type="ECO:0000259" key="11">
    <source>
        <dbReference type="PROSITE" id="PS51866"/>
    </source>
</evidence>
<dbReference type="InterPro" id="IPR008995">
    <property type="entry name" value="Mo/tungstate-bd_C_term_dom"/>
</dbReference>
<dbReference type="InterPro" id="IPR050334">
    <property type="entry name" value="Molybdenum_import_ModC"/>
</dbReference>
<sequence length="374" mass="39114">MSLSVEIRHRAGAFTLDAAFQAPSGVTALFGRSGAGKTTVVNAVAGLIRPEAGRITLGARVLWDASARIWVPPHRRRIGYVFQQARLFPHLSVAQNLSYGSWFARRQGRAPAAKLAQVVEMLGIGPLLARRPATLSGGEAQRVAIGRALLAAPELLLLDEPLAALDDARKAEILPYLERLRDETQVPVLYVSHAVSEIARLANTVVALEQGRVVRAGPAEALLADPQVVPTLGVREAGAVLTGRVRAHHEDGLTELSLRGGPLLVPGVTGAPGDHVRVRVHAHDVIIARARPEGLSALNILPATVRQVHQGAGPGVAVQLDLGGDLLLARITRRSAEALALAPGVTCHAILKSVSVGPADLGQGAGPGEPDPAG</sequence>
<reference evidence="12 13" key="1">
    <citation type="submission" date="2017-05" db="EMBL/GenBank/DDBJ databases">
        <title>Comparative genomic and metabolic analysis of manganese-oxidizing mechanisms in Celeribater manganoxidans DY25T: its adaption to the environment of polymetallic nodule.</title>
        <authorList>
            <person name="Wang X."/>
        </authorList>
    </citation>
    <scope>NUCLEOTIDE SEQUENCE [LARGE SCALE GENOMIC DNA]</scope>
    <source>
        <strain evidence="12 13">DY25</strain>
    </source>
</reference>
<dbReference type="PANTHER" id="PTHR43514">
    <property type="entry name" value="ABC TRANSPORTER I FAMILY MEMBER 10"/>
    <property type="match status" value="1"/>
</dbReference>
<dbReference type="SUPFAM" id="SSF50331">
    <property type="entry name" value="MOP-like"/>
    <property type="match status" value="1"/>
</dbReference>
<dbReference type="InterPro" id="IPR017871">
    <property type="entry name" value="ABC_transporter-like_CS"/>
</dbReference>
<evidence type="ECO:0000256" key="4">
    <source>
        <dbReference type="ARBA" id="ARBA00022519"/>
    </source>
</evidence>
<keyword evidence="13" id="KW-1185">Reference proteome</keyword>
<evidence type="ECO:0000256" key="3">
    <source>
        <dbReference type="ARBA" id="ARBA00022505"/>
    </source>
</evidence>
<dbReference type="InterPro" id="IPR003439">
    <property type="entry name" value="ABC_transporter-like_ATP-bd"/>
</dbReference>
<protein>
    <submittedName>
        <fullName evidence="12">Molybdenum ABC transporter ATP-binding protein</fullName>
    </submittedName>
</protein>
<dbReference type="InterPro" id="IPR004606">
    <property type="entry name" value="Mop_domain"/>
</dbReference>
<dbReference type="OrthoDB" id="9802264at2"/>
<dbReference type="PANTHER" id="PTHR43514:SF4">
    <property type="entry name" value="ABC TRANSPORTER I FAMILY MEMBER 10"/>
    <property type="match status" value="1"/>
</dbReference>
<dbReference type="SUPFAM" id="SSF52540">
    <property type="entry name" value="P-loop containing nucleoside triphosphate hydrolases"/>
    <property type="match status" value="1"/>
</dbReference>
<dbReference type="KEGG" id="cmag:CBW24_04060"/>
<dbReference type="PROSITE" id="PS51866">
    <property type="entry name" value="MOP"/>
    <property type="match status" value="1"/>
</dbReference>
<evidence type="ECO:0000256" key="6">
    <source>
        <dbReference type="ARBA" id="ARBA00022840"/>
    </source>
</evidence>
<keyword evidence="7" id="KW-1278">Translocase</keyword>
<dbReference type="Pfam" id="PF00005">
    <property type="entry name" value="ABC_tran"/>
    <property type="match status" value="1"/>
</dbReference>
<dbReference type="InterPro" id="IPR003593">
    <property type="entry name" value="AAA+_ATPase"/>
</dbReference>
<dbReference type="EMBL" id="CP021404">
    <property type="protein sequence ID" value="ATI43299.1"/>
    <property type="molecule type" value="Genomic_DNA"/>
</dbReference>
<dbReference type="InterPro" id="IPR027417">
    <property type="entry name" value="P-loop_NTPase"/>
</dbReference>
<keyword evidence="2" id="KW-1003">Cell membrane</keyword>
<keyword evidence="4" id="KW-0997">Cell inner membrane</keyword>
<dbReference type="GO" id="GO:0015098">
    <property type="term" value="F:molybdate ion transmembrane transporter activity"/>
    <property type="evidence" value="ECO:0007669"/>
    <property type="project" value="InterPro"/>
</dbReference>